<reference evidence="2 3" key="1">
    <citation type="submission" date="2019-06" db="EMBL/GenBank/DDBJ databases">
        <title>Sequencing the genomes of 1000 actinobacteria strains.</title>
        <authorList>
            <person name="Klenk H.-P."/>
        </authorList>
    </citation>
    <scope>NUCLEOTIDE SEQUENCE [LARGE SCALE GENOMIC DNA]</scope>
    <source>
        <strain evidence="2 3">DSM 45511</strain>
    </source>
</reference>
<proteinExistence type="predicted"/>
<feature type="domain" description="SnoaL-like" evidence="1">
    <location>
        <begin position="7"/>
        <end position="109"/>
    </location>
</feature>
<dbReference type="AlphaFoldDB" id="A0A543GGZ7"/>
<dbReference type="InterPro" id="IPR037401">
    <property type="entry name" value="SnoaL-like"/>
</dbReference>
<dbReference type="OrthoDB" id="7605094at2"/>
<evidence type="ECO:0000259" key="1">
    <source>
        <dbReference type="Pfam" id="PF12680"/>
    </source>
</evidence>
<dbReference type="InterPro" id="IPR032710">
    <property type="entry name" value="NTF2-like_dom_sf"/>
</dbReference>
<dbReference type="Proteomes" id="UP000319818">
    <property type="component" value="Unassembled WGS sequence"/>
</dbReference>
<dbReference type="RefSeq" id="WP_142100818.1">
    <property type="nucleotide sequence ID" value="NZ_VFPH01000001.1"/>
</dbReference>
<accession>A0A543GGZ7</accession>
<dbReference type="SUPFAM" id="SSF54427">
    <property type="entry name" value="NTF2-like"/>
    <property type="match status" value="1"/>
</dbReference>
<dbReference type="Pfam" id="PF12680">
    <property type="entry name" value="SnoaL_2"/>
    <property type="match status" value="1"/>
</dbReference>
<dbReference type="EMBL" id="VFPH01000001">
    <property type="protein sequence ID" value="TQM45323.1"/>
    <property type="molecule type" value="Genomic_DNA"/>
</dbReference>
<comment type="caution">
    <text evidence="2">The sequence shown here is derived from an EMBL/GenBank/DDBJ whole genome shotgun (WGS) entry which is preliminary data.</text>
</comment>
<gene>
    <name evidence="2" type="ORF">FB388_2723</name>
</gene>
<evidence type="ECO:0000313" key="3">
    <source>
        <dbReference type="Proteomes" id="UP000319818"/>
    </source>
</evidence>
<sequence length="123" mass="13341">MTMQDPVERLRDAINSHDPRQVADCFTADYRCEVPHRPAESFVGSDRVADNWAALFERLPDLNARVIRRAAGGAELWSEWEMTGTGPAGAPALLCGPVIMSTRDGRIASTRFYLAPVAGPAAG</sequence>
<protein>
    <submittedName>
        <fullName evidence="2">SnoaL-like protein</fullName>
    </submittedName>
</protein>
<evidence type="ECO:0000313" key="2">
    <source>
        <dbReference type="EMBL" id="TQM45323.1"/>
    </source>
</evidence>
<keyword evidence="3" id="KW-1185">Reference proteome</keyword>
<organism evidence="2 3">
    <name type="scientific">Pseudonocardia cypriaca</name>
    <dbReference type="NCBI Taxonomy" id="882449"/>
    <lineage>
        <taxon>Bacteria</taxon>
        <taxon>Bacillati</taxon>
        <taxon>Actinomycetota</taxon>
        <taxon>Actinomycetes</taxon>
        <taxon>Pseudonocardiales</taxon>
        <taxon>Pseudonocardiaceae</taxon>
        <taxon>Pseudonocardia</taxon>
    </lineage>
</organism>
<name>A0A543GGZ7_9PSEU</name>
<dbReference type="Gene3D" id="3.10.450.50">
    <property type="match status" value="1"/>
</dbReference>